<accession>A0A8C1M925</accession>
<reference evidence="17" key="1">
    <citation type="submission" date="2025-08" db="UniProtKB">
        <authorList>
            <consortium name="Ensembl"/>
        </authorList>
    </citation>
    <scope>IDENTIFICATION</scope>
</reference>
<dbReference type="PROSITE" id="PS00108">
    <property type="entry name" value="PROTEIN_KINASE_ST"/>
    <property type="match status" value="1"/>
</dbReference>
<evidence type="ECO:0000256" key="9">
    <source>
        <dbReference type="ARBA" id="ARBA00022741"/>
    </source>
</evidence>
<dbReference type="InterPro" id="IPR034672">
    <property type="entry name" value="SIK"/>
</dbReference>
<evidence type="ECO:0000256" key="1">
    <source>
        <dbReference type="ARBA" id="ARBA00001946"/>
    </source>
</evidence>
<comment type="catalytic activity">
    <reaction evidence="13">
        <text>L-threonyl-[protein] + ATP = O-phospho-L-threonyl-[protein] + ADP + H(+)</text>
        <dbReference type="Rhea" id="RHEA:46608"/>
        <dbReference type="Rhea" id="RHEA-COMP:11060"/>
        <dbReference type="Rhea" id="RHEA-COMP:11605"/>
        <dbReference type="ChEBI" id="CHEBI:15378"/>
        <dbReference type="ChEBI" id="CHEBI:30013"/>
        <dbReference type="ChEBI" id="CHEBI:30616"/>
        <dbReference type="ChEBI" id="CHEBI:61977"/>
        <dbReference type="ChEBI" id="CHEBI:456216"/>
        <dbReference type="EC" id="2.7.11.1"/>
    </reaction>
</comment>
<keyword evidence="18" id="KW-1185">Reference proteome</keyword>
<keyword evidence="4" id="KW-0963">Cytoplasm</keyword>
<dbReference type="InterPro" id="IPR011009">
    <property type="entry name" value="Kinase-like_dom_sf"/>
</dbReference>
<evidence type="ECO:0000256" key="15">
    <source>
        <dbReference type="PROSITE-ProRule" id="PRU10141"/>
    </source>
</evidence>
<dbReference type="GO" id="GO:0000226">
    <property type="term" value="P:microtubule cytoskeleton organization"/>
    <property type="evidence" value="ECO:0007669"/>
    <property type="project" value="TreeGrafter"/>
</dbReference>
<dbReference type="InterPro" id="IPR000719">
    <property type="entry name" value="Prot_kinase_dom"/>
</dbReference>
<protein>
    <recommendedName>
        <fullName evidence="3">non-specific serine/threonine protein kinase</fullName>
        <ecNumber evidence="3">2.7.11.1</ecNumber>
    </recommendedName>
</protein>
<dbReference type="InterPro" id="IPR017441">
    <property type="entry name" value="Protein_kinase_ATP_BS"/>
</dbReference>
<dbReference type="FunFam" id="1.10.510.10:FF:000154">
    <property type="entry name" value="Serine/threonine-protein kinase SIK2"/>
    <property type="match status" value="1"/>
</dbReference>
<dbReference type="EC" id="2.7.11.1" evidence="3"/>
<evidence type="ECO:0000256" key="6">
    <source>
        <dbReference type="ARBA" id="ARBA00022553"/>
    </source>
</evidence>
<dbReference type="PROSITE" id="PS50011">
    <property type="entry name" value="PROTEIN_KINASE_DOM"/>
    <property type="match status" value="1"/>
</dbReference>
<evidence type="ECO:0000256" key="2">
    <source>
        <dbReference type="ARBA" id="ARBA00004496"/>
    </source>
</evidence>
<dbReference type="GO" id="GO:0035556">
    <property type="term" value="P:intracellular signal transduction"/>
    <property type="evidence" value="ECO:0007669"/>
    <property type="project" value="TreeGrafter"/>
</dbReference>
<evidence type="ECO:0000256" key="4">
    <source>
        <dbReference type="ARBA" id="ARBA00022490"/>
    </source>
</evidence>
<evidence type="ECO:0000256" key="7">
    <source>
        <dbReference type="ARBA" id="ARBA00022679"/>
    </source>
</evidence>
<proteinExistence type="predicted"/>
<comment type="catalytic activity">
    <reaction evidence="14">
        <text>L-seryl-[protein] + ATP = O-phospho-L-seryl-[protein] + ADP + H(+)</text>
        <dbReference type="Rhea" id="RHEA:17989"/>
        <dbReference type="Rhea" id="RHEA-COMP:9863"/>
        <dbReference type="Rhea" id="RHEA-COMP:11604"/>
        <dbReference type="ChEBI" id="CHEBI:15378"/>
        <dbReference type="ChEBI" id="CHEBI:29999"/>
        <dbReference type="ChEBI" id="CHEBI:30616"/>
        <dbReference type="ChEBI" id="CHEBI:83421"/>
        <dbReference type="ChEBI" id="CHEBI:456216"/>
        <dbReference type="EC" id="2.7.11.1"/>
    </reaction>
</comment>
<dbReference type="GO" id="GO:0005524">
    <property type="term" value="F:ATP binding"/>
    <property type="evidence" value="ECO:0007669"/>
    <property type="project" value="UniProtKB-UniRule"/>
</dbReference>
<dbReference type="PANTHER" id="PTHR24346:SF47">
    <property type="entry name" value="SERINE_THREONINE-PROTEIN KINASE SIK2-RELATED"/>
    <property type="match status" value="1"/>
</dbReference>
<dbReference type="GO" id="GO:0046872">
    <property type="term" value="F:metal ion binding"/>
    <property type="evidence" value="ECO:0007669"/>
    <property type="project" value="UniProtKB-KW"/>
</dbReference>
<dbReference type="GO" id="GO:0005737">
    <property type="term" value="C:cytoplasm"/>
    <property type="evidence" value="ECO:0007669"/>
    <property type="project" value="UniProtKB-SubCell"/>
</dbReference>
<evidence type="ECO:0000313" key="18">
    <source>
        <dbReference type="Proteomes" id="UP000694427"/>
    </source>
</evidence>
<feature type="binding site" evidence="15">
    <location>
        <position position="51"/>
    </location>
    <ligand>
        <name>ATP</name>
        <dbReference type="ChEBI" id="CHEBI:30616"/>
    </ligand>
</feature>
<dbReference type="Ensembl" id="ENSCCRT00010081165.1">
    <property type="protein sequence ID" value="ENSCCRP00010073337.1"/>
    <property type="gene ID" value="ENSCCRG00010031820.1"/>
</dbReference>
<dbReference type="AlphaFoldDB" id="A0A8C1M925"/>
<evidence type="ECO:0000256" key="14">
    <source>
        <dbReference type="ARBA" id="ARBA00048679"/>
    </source>
</evidence>
<keyword evidence="7" id="KW-0808">Transferase</keyword>
<dbReference type="Proteomes" id="UP000694427">
    <property type="component" value="Unplaced"/>
</dbReference>
<dbReference type="PANTHER" id="PTHR24346">
    <property type="entry name" value="MAP/MICROTUBULE AFFINITY-REGULATING KINASE"/>
    <property type="match status" value="1"/>
</dbReference>
<evidence type="ECO:0000256" key="10">
    <source>
        <dbReference type="ARBA" id="ARBA00022777"/>
    </source>
</evidence>
<evidence type="ECO:0000256" key="8">
    <source>
        <dbReference type="ARBA" id="ARBA00022723"/>
    </source>
</evidence>
<dbReference type="Pfam" id="PF23312">
    <property type="entry name" value="UBA_SIK3"/>
    <property type="match status" value="1"/>
</dbReference>
<evidence type="ECO:0000256" key="3">
    <source>
        <dbReference type="ARBA" id="ARBA00012513"/>
    </source>
</evidence>
<evidence type="ECO:0000256" key="13">
    <source>
        <dbReference type="ARBA" id="ARBA00047899"/>
    </source>
</evidence>
<keyword evidence="11 15" id="KW-0067">ATP-binding</keyword>
<dbReference type="Gene3D" id="1.10.510.10">
    <property type="entry name" value="Transferase(Phosphotransferase) domain 1"/>
    <property type="match status" value="1"/>
</dbReference>
<organism evidence="17 18">
    <name type="scientific">Cyprinus carpio</name>
    <name type="common">Common carp</name>
    <dbReference type="NCBI Taxonomy" id="7962"/>
    <lineage>
        <taxon>Eukaryota</taxon>
        <taxon>Metazoa</taxon>
        <taxon>Chordata</taxon>
        <taxon>Craniata</taxon>
        <taxon>Vertebrata</taxon>
        <taxon>Euteleostomi</taxon>
        <taxon>Actinopterygii</taxon>
        <taxon>Neopterygii</taxon>
        <taxon>Teleostei</taxon>
        <taxon>Ostariophysi</taxon>
        <taxon>Cypriniformes</taxon>
        <taxon>Cyprinidae</taxon>
        <taxon>Cyprininae</taxon>
        <taxon>Cyprinus</taxon>
    </lineage>
</organism>
<keyword evidence="9 15" id="KW-0547">Nucleotide-binding</keyword>
<dbReference type="FunFam" id="3.30.200.20:FF:000003">
    <property type="entry name" value="Non-specific serine/threonine protein kinase"/>
    <property type="match status" value="1"/>
</dbReference>
<evidence type="ECO:0000259" key="16">
    <source>
        <dbReference type="PROSITE" id="PS50011"/>
    </source>
</evidence>
<keyword evidence="5" id="KW-0723">Serine/threonine-protein kinase</keyword>
<comment type="cofactor">
    <cofactor evidence="1">
        <name>Mg(2+)</name>
        <dbReference type="ChEBI" id="CHEBI:18420"/>
    </cofactor>
</comment>
<evidence type="ECO:0000256" key="11">
    <source>
        <dbReference type="ARBA" id="ARBA00022840"/>
    </source>
</evidence>
<dbReference type="InterPro" id="IPR008271">
    <property type="entry name" value="Ser/Thr_kinase_AS"/>
</dbReference>
<dbReference type="InterPro" id="IPR057380">
    <property type="entry name" value="UBA_SIK1/2/3"/>
</dbReference>
<keyword evidence="6" id="KW-0597">Phosphoprotein</keyword>
<keyword evidence="12" id="KW-0460">Magnesium</keyword>
<evidence type="ECO:0000256" key="12">
    <source>
        <dbReference type="ARBA" id="ARBA00022842"/>
    </source>
</evidence>
<dbReference type="Pfam" id="PF00069">
    <property type="entry name" value="Pkinase"/>
    <property type="match status" value="1"/>
</dbReference>
<feature type="domain" description="Protein kinase" evidence="16">
    <location>
        <begin position="22"/>
        <end position="273"/>
    </location>
</feature>
<evidence type="ECO:0000313" key="17">
    <source>
        <dbReference type="Ensembl" id="ENSCCRP00010073337.1"/>
    </source>
</evidence>
<name>A0A8C1M925_CYPCA</name>
<keyword evidence="10" id="KW-0418">Kinase</keyword>
<reference evidence="17" key="2">
    <citation type="submission" date="2025-09" db="UniProtKB">
        <authorList>
            <consortium name="Ensembl"/>
        </authorList>
    </citation>
    <scope>IDENTIFICATION</scope>
</reference>
<keyword evidence="8" id="KW-0479">Metal-binding</keyword>
<dbReference type="SUPFAM" id="SSF56112">
    <property type="entry name" value="Protein kinase-like (PK-like)"/>
    <property type="match status" value="1"/>
</dbReference>
<evidence type="ECO:0000256" key="5">
    <source>
        <dbReference type="ARBA" id="ARBA00022527"/>
    </source>
</evidence>
<dbReference type="CDD" id="cd14071">
    <property type="entry name" value="STKc_SIK"/>
    <property type="match status" value="1"/>
</dbReference>
<dbReference type="SMART" id="SM00220">
    <property type="entry name" value="S_TKc"/>
    <property type="match status" value="1"/>
</dbReference>
<comment type="subcellular location">
    <subcellularLocation>
        <location evidence="2">Cytoplasm</location>
    </subcellularLocation>
</comment>
<sequence length="615" mass="69512">MMILSEEKVVNHSGRPLQVGFYEIIKTLGKGNFAVVKLARHKVTKTEVAIKIIDKTRLDESDLKKIKREVQIMKLLKHPHIIKLYQVMETKDMLYIVMEHAKNGEMFDYLTSVGHLSEAEARCKFWQILDAVEYCHKHHVVHRDLKAENLLLDSNMHIKLADFGFGNFYIPGKSLSTWCGSPPYAAPEVFEGKEYEGPSLDIWSLGVLLYVLVCGTLPFDGTTLPALRRRVTDGRFRVPFFMSQDCESLIRRMLAVDPSKRFSVAQIKQHRWMQADHSALCQSLSTSSCLEAQETYNEAVLSIMQTVGIDRKRTIESLQNSSFNHFSAIYCLLLERVTKHQALQQSNLGSEWLKEPCHSPQGMVLPLEEDLSTLEYARSASAACQLETTAYKELQVGHLKKEEKEDQALDCPSSSPYASTTFTTVSNPLEISTDTSGRTIQGLHPCSLGNPGFRSSTLGHQSYLPLPSFQEGRRSSDTSLVQGVKAFPTHLRKNGHIKGQLSWNELKGPVLRTCIPDNNPQSGSTLMVLTNPPCFPVVHHNRVLKNSLRNERVKDKGNMLYSADLQPESNIRFLIQTDLCKRIRISFIHQVCTNTQGICSGFQELLVYTVHTKFK</sequence>
<dbReference type="PROSITE" id="PS00107">
    <property type="entry name" value="PROTEIN_KINASE_ATP"/>
    <property type="match status" value="1"/>
</dbReference>
<dbReference type="GO" id="GO:0050321">
    <property type="term" value="F:tau-protein kinase activity"/>
    <property type="evidence" value="ECO:0007669"/>
    <property type="project" value="TreeGrafter"/>
</dbReference>